<feature type="compositionally biased region" description="Basic and acidic residues" evidence="1">
    <location>
        <begin position="9"/>
        <end position="18"/>
    </location>
</feature>
<reference evidence="2 3" key="1">
    <citation type="submission" date="2017-05" db="EMBL/GenBank/DDBJ databases">
        <authorList>
            <person name="Varghese N."/>
            <person name="Submissions S."/>
        </authorList>
    </citation>
    <scope>NUCLEOTIDE SEQUENCE [LARGE SCALE GENOMIC DNA]</scope>
    <source>
        <strain evidence="2 3">DSM 28009</strain>
    </source>
</reference>
<dbReference type="EMBL" id="FXTE01000023">
    <property type="protein sequence ID" value="SMO95243.1"/>
    <property type="molecule type" value="Genomic_DNA"/>
</dbReference>
<sequence>MGSYHQLKRSAESGDRRAHSCRRSNVIQCLLLLCYSHNLRDFTTMGQFAY</sequence>
<feature type="region of interest" description="Disordered" evidence="1">
    <location>
        <begin position="1"/>
        <end position="21"/>
    </location>
</feature>
<keyword evidence="3" id="KW-1185">Reference proteome</keyword>
<name>A0A521FGC2_9RHOB</name>
<protein>
    <submittedName>
        <fullName evidence="2">Uncharacterized protein</fullName>
    </submittedName>
</protein>
<accession>A0A521FGC2</accession>
<gene>
    <name evidence="2" type="ORF">SAMN06265380_1231</name>
</gene>
<evidence type="ECO:0000313" key="3">
    <source>
        <dbReference type="Proteomes" id="UP000319555"/>
    </source>
</evidence>
<evidence type="ECO:0000256" key="1">
    <source>
        <dbReference type="SAM" id="MobiDB-lite"/>
    </source>
</evidence>
<proteinExistence type="predicted"/>
<organism evidence="2 3">
    <name type="scientific">Ruegeria faecimaris</name>
    <dbReference type="NCBI Taxonomy" id="686389"/>
    <lineage>
        <taxon>Bacteria</taxon>
        <taxon>Pseudomonadati</taxon>
        <taxon>Pseudomonadota</taxon>
        <taxon>Alphaproteobacteria</taxon>
        <taxon>Rhodobacterales</taxon>
        <taxon>Roseobacteraceae</taxon>
        <taxon>Ruegeria</taxon>
    </lineage>
</organism>
<evidence type="ECO:0000313" key="2">
    <source>
        <dbReference type="EMBL" id="SMO95243.1"/>
    </source>
</evidence>
<dbReference type="AlphaFoldDB" id="A0A521FGC2"/>
<dbReference type="Proteomes" id="UP000319555">
    <property type="component" value="Unassembled WGS sequence"/>
</dbReference>